<dbReference type="AlphaFoldDB" id="A0A2G1W5X9"/>
<feature type="transmembrane region" description="Helical" evidence="1">
    <location>
        <begin position="90"/>
        <end position="109"/>
    </location>
</feature>
<dbReference type="Proteomes" id="UP000225740">
    <property type="component" value="Unassembled WGS sequence"/>
</dbReference>
<keyword evidence="1" id="KW-1133">Transmembrane helix</keyword>
<feature type="transmembrane region" description="Helical" evidence="1">
    <location>
        <begin position="16"/>
        <end position="33"/>
    </location>
</feature>
<comment type="caution">
    <text evidence="2">The sequence shown here is derived from an EMBL/GenBank/DDBJ whole genome shotgun (WGS) entry which is preliminary data.</text>
</comment>
<proteinExistence type="predicted"/>
<keyword evidence="1" id="KW-0472">Membrane</keyword>
<protein>
    <submittedName>
        <fullName evidence="2">Uncharacterized protein</fullName>
    </submittedName>
</protein>
<evidence type="ECO:0000313" key="2">
    <source>
        <dbReference type="EMBL" id="PHQ34437.1"/>
    </source>
</evidence>
<name>A0A2G1W5X9_9BACT</name>
<keyword evidence="1" id="KW-0812">Transmembrane</keyword>
<dbReference type="EMBL" id="NIZW01000011">
    <property type="protein sequence ID" value="PHQ34437.1"/>
    <property type="molecule type" value="Genomic_DNA"/>
</dbReference>
<evidence type="ECO:0000256" key="1">
    <source>
        <dbReference type="SAM" id="Phobius"/>
    </source>
</evidence>
<reference evidence="2 3" key="1">
    <citation type="submission" date="2017-06" db="EMBL/GenBank/DDBJ databases">
        <title>Description of Rhodopirellula bahusiensis sp. nov.</title>
        <authorList>
            <person name="Kizina J."/>
            <person name="Harder J."/>
        </authorList>
    </citation>
    <scope>NUCLEOTIDE SEQUENCE [LARGE SCALE GENOMIC DNA]</scope>
    <source>
        <strain evidence="2 3">SWK21</strain>
    </source>
</reference>
<accession>A0A2G1W5X9</accession>
<sequence length="145" mass="16248">MDSQPMTDWHRKLSKLQLTLIGAHCCLIFAWSVQNPTMFKMFFVLIGLPGMTIISLADRANIFDILRCYIAGGLGALVAFPIAFPFSLHIVFISAFVGWVLAVIFNQGLRHRRSLPEQTTDPEAPNMDGEGNEQLSLHSIMRDNN</sequence>
<feature type="transmembrane region" description="Helical" evidence="1">
    <location>
        <begin position="39"/>
        <end position="57"/>
    </location>
</feature>
<gene>
    <name evidence="2" type="ORF">CEE69_15650</name>
</gene>
<feature type="transmembrane region" description="Helical" evidence="1">
    <location>
        <begin position="64"/>
        <end position="84"/>
    </location>
</feature>
<evidence type="ECO:0000313" key="3">
    <source>
        <dbReference type="Proteomes" id="UP000225740"/>
    </source>
</evidence>
<keyword evidence="3" id="KW-1185">Reference proteome</keyword>
<organism evidence="2 3">
    <name type="scientific">Rhodopirellula bahusiensis</name>
    <dbReference type="NCBI Taxonomy" id="2014065"/>
    <lineage>
        <taxon>Bacteria</taxon>
        <taxon>Pseudomonadati</taxon>
        <taxon>Planctomycetota</taxon>
        <taxon>Planctomycetia</taxon>
        <taxon>Pirellulales</taxon>
        <taxon>Pirellulaceae</taxon>
        <taxon>Rhodopirellula</taxon>
    </lineage>
</organism>